<dbReference type="Pfam" id="PF00083">
    <property type="entry name" value="Sugar_tr"/>
    <property type="match status" value="1"/>
</dbReference>
<evidence type="ECO:0000313" key="7">
    <source>
        <dbReference type="EMBL" id="AKN21559.1"/>
    </source>
</evidence>
<keyword evidence="2 5" id="KW-0812">Transmembrane</keyword>
<evidence type="ECO:0000256" key="1">
    <source>
        <dbReference type="ARBA" id="ARBA00004141"/>
    </source>
</evidence>
<dbReference type="InterPro" id="IPR020846">
    <property type="entry name" value="MFS_dom"/>
</dbReference>
<feature type="transmembrane region" description="Helical" evidence="5">
    <location>
        <begin position="187"/>
        <end position="206"/>
    </location>
</feature>
<evidence type="ECO:0000256" key="3">
    <source>
        <dbReference type="ARBA" id="ARBA00022989"/>
    </source>
</evidence>
<feature type="transmembrane region" description="Helical" evidence="5">
    <location>
        <begin position="12"/>
        <end position="37"/>
    </location>
</feature>
<feature type="transmembrane region" description="Helical" evidence="5">
    <location>
        <begin position="98"/>
        <end position="117"/>
    </location>
</feature>
<feature type="transmembrane region" description="Helical" evidence="5">
    <location>
        <begin position="337"/>
        <end position="364"/>
    </location>
</feature>
<feature type="transmembrane region" description="Helical" evidence="5">
    <location>
        <begin position="155"/>
        <end position="175"/>
    </location>
</feature>
<keyword evidence="3 5" id="KW-1133">Transmembrane helix</keyword>
<gene>
    <name evidence="7" type="primary">slc22a-11</name>
</gene>
<dbReference type="PANTHER" id="PTHR24064">
    <property type="entry name" value="SOLUTE CARRIER FAMILY 22 MEMBER"/>
    <property type="match status" value="1"/>
</dbReference>
<feature type="transmembrane region" description="Helical" evidence="5">
    <location>
        <begin position="451"/>
        <end position="468"/>
    </location>
</feature>
<feature type="transmembrane region" description="Helical" evidence="5">
    <location>
        <begin position="420"/>
        <end position="439"/>
    </location>
</feature>
<dbReference type="Gene3D" id="1.20.1250.20">
    <property type="entry name" value="MFS general substrate transporter like domains"/>
    <property type="match status" value="1"/>
</dbReference>
<organism evidence="7">
    <name type="scientific">Schmidtea mediterranea</name>
    <name type="common">Freshwater planarian flatworm</name>
    <dbReference type="NCBI Taxonomy" id="79327"/>
    <lineage>
        <taxon>Eukaryota</taxon>
        <taxon>Metazoa</taxon>
        <taxon>Spiralia</taxon>
        <taxon>Lophotrochozoa</taxon>
        <taxon>Platyhelminthes</taxon>
        <taxon>Rhabditophora</taxon>
        <taxon>Seriata</taxon>
        <taxon>Tricladida</taxon>
        <taxon>Continenticola</taxon>
        <taxon>Geoplanoidea</taxon>
        <taxon>Dugesiidae</taxon>
        <taxon>Schmidtea</taxon>
    </lineage>
</organism>
<name>A0A0H3YJA2_SCHMD</name>
<evidence type="ECO:0000259" key="6">
    <source>
        <dbReference type="PROSITE" id="PS50850"/>
    </source>
</evidence>
<feature type="transmembrane region" description="Helical" evidence="5">
    <location>
        <begin position="218"/>
        <end position="236"/>
    </location>
</feature>
<dbReference type="InterPro" id="IPR005828">
    <property type="entry name" value="MFS_sugar_transport-like"/>
</dbReference>
<protein>
    <submittedName>
        <fullName evidence="7">Slc22a-11</fullName>
    </submittedName>
</protein>
<evidence type="ECO:0000256" key="2">
    <source>
        <dbReference type="ARBA" id="ARBA00022692"/>
    </source>
</evidence>
<feature type="transmembrane region" description="Helical" evidence="5">
    <location>
        <begin position="288"/>
        <end position="306"/>
    </location>
</feature>
<dbReference type="SUPFAM" id="SSF103473">
    <property type="entry name" value="MFS general substrate transporter"/>
    <property type="match status" value="1"/>
</dbReference>
<feature type="transmembrane region" description="Helical" evidence="5">
    <location>
        <begin position="129"/>
        <end position="149"/>
    </location>
</feature>
<keyword evidence="4 5" id="KW-0472">Membrane</keyword>
<dbReference type="GO" id="GO:0022857">
    <property type="term" value="F:transmembrane transporter activity"/>
    <property type="evidence" value="ECO:0007669"/>
    <property type="project" value="InterPro"/>
</dbReference>
<proteinExistence type="evidence at transcript level"/>
<dbReference type="EMBL" id="KT163609">
    <property type="protein sequence ID" value="AKN21559.1"/>
    <property type="molecule type" value="mRNA"/>
</dbReference>
<comment type="subcellular location">
    <subcellularLocation>
        <location evidence="1">Membrane</location>
        <topology evidence="1">Multi-pass membrane protein</topology>
    </subcellularLocation>
</comment>
<reference evidence="7" key="1">
    <citation type="journal article" date="2015" name="Elife">
        <title>Stem cells and fluid flow drive cyst formation in an invertebrate excretory organ.</title>
        <authorList>
            <person name="Thi-Kim Vu H."/>
            <person name="Rink J.C."/>
            <person name="McKinney S.A."/>
            <person name="McClain M."/>
            <person name="Lakshmanaperumal N."/>
            <person name="Alexander R."/>
            <person name="Sanchez Alvarado A."/>
        </authorList>
    </citation>
    <scope>NUCLEOTIDE SEQUENCE</scope>
</reference>
<dbReference type="OrthoDB" id="2544694at2759"/>
<evidence type="ECO:0000256" key="4">
    <source>
        <dbReference type="ARBA" id="ARBA00023136"/>
    </source>
</evidence>
<accession>A0A0H3YJA2</accession>
<dbReference type="AlphaFoldDB" id="A0A0H3YJA2"/>
<dbReference type="PROSITE" id="PS50850">
    <property type="entry name" value="MFS"/>
    <property type="match status" value="1"/>
</dbReference>
<evidence type="ECO:0000256" key="5">
    <source>
        <dbReference type="SAM" id="Phobius"/>
    </source>
</evidence>
<feature type="domain" description="Major facilitator superfamily (MFS) profile" evidence="6">
    <location>
        <begin position="14"/>
        <end position="472"/>
    </location>
</feature>
<sequence>MAMEEIINLRLFLIYFIISVSVFQSGVDFQMSMFLYYTPKYQCLSPNQTTDSITPDNCFYVPVNSSLAKFPCTKWKFDKSKIKSTFVTELKLVCNQRFLQWILIPLRNISGVFAIFLGILSDMKGRKPMFLICSGSDTIIWILLGILPSHYSLHIFLRFIKLFGIGSSIIGLVLVTELTPKKYRNFIIINYWSVFSIGMAMTPWYIKRFAYWKQSWLIAAFPMFLYGLAPLILLESPKWLISNSRKDEAFEVLQILNQNSEDEDFNNKSIDDIETVHENKRFCHSKSLLIRLGILLITSLSFYFVYQGTATNLEFAISDIYINAMIMGLIEIPAGPLGYLSSIAIGSVTSVVIWTTIGLISYSIIPGNWDPMLNLTQTGKISHSILACLSKFSLVVAWNILSVFYVALFPTNKRNFVANFGEATGFIGAAIGGFAGYYYSNDNGGFSFANFIYGILLIISMILFGLIIPSINKTSLPNTVEEAEQIKKDSQFCFTESIGDKIVEEYK</sequence>
<dbReference type="InterPro" id="IPR036259">
    <property type="entry name" value="MFS_trans_sf"/>
</dbReference>
<dbReference type="GO" id="GO:0016020">
    <property type="term" value="C:membrane"/>
    <property type="evidence" value="ECO:0007669"/>
    <property type="project" value="UniProtKB-SubCell"/>
</dbReference>
<feature type="transmembrane region" description="Helical" evidence="5">
    <location>
        <begin position="384"/>
        <end position="408"/>
    </location>
</feature>